<dbReference type="OrthoDB" id="360585at2759"/>
<evidence type="ECO:0000256" key="2">
    <source>
        <dbReference type="ARBA" id="ARBA00022741"/>
    </source>
</evidence>
<dbReference type="Pfam" id="PF00152">
    <property type="entry name" value="tRNA-synt_2"/>
    <property type="match status" value="1"/>
</dbReference>
<dbReference type="AlphaFoldDB" id="A0A183IIM8"/>
<evidence type="ECO:0000259" key="6">
    <source>
        <dbReference type="Pfam" id="PF00152"/>
    </source>
</evidence>
<evidence type="ECO:0000313" key="9">
    <source>
        <dbReference type="WBParaSite" id="SBAD_0000363201-mRNA-1"/>
    </source>
</evidence>
<sequence>MREIPVAKEVSVVGWVRHVRDYKDVSFCSLTDGLSEHLLEIVVPQKLKHVDLHTGCAVKVSGIFNSKTSCQNAFHVDAEKIEVVASCDLKDYPFAMKKRHPPEYLRLTPHLRPRTTSFAAFLRVRSKTKFLLQNYLQNKNFVLIDCPILTGNDCENAGEAFPISQRFAFEKFHEDNKSINNDGNISPYFGHPVYLTVSGQFHLEAAAW</sequence>
<dbReference type="EMBL" id="UZAM01007766">
    <property type="protein sequence ID" value="VDP01268.1"/>
    <property type="molecule type" value="Genomic_DNA"/>
</dbReference>
<proteinExistence type="predicted"/>
<keyword evidence="1" id="KW-0436">Ligase</keyword>
<organism evidence="9">
    <name type="scientific">Soboliphyme baturini</name>
    <dbReference type="NCBI Taxonomy" id="241478"/>
    <lineage>
        <taxon>Eukaryota</taxon>
        <taxon>Metazoa</taxon>
        <taxon>Ecdysozoa</taxon>
        <taxon>Nematoda</taxon>
        <taxon>Enoplea</taxon>
        <taxon>Dorylaimia</taxon>
        <taxon>Dioctophymatida</taxon>
        <taxon>Dioctophymatoidea</taxon>
        <taxon>Soboliphymatidae</taxon>
        <taxon>Soboliphyme</taxon>
    </lineage>
</organism>
<dbReference type="Gene3D" id="2.40.50.140">
    <property type="entry name" value="Nucleic acid-binding proteins"/>
    <property type="match status" value="1"/>
</dbReference>
<evidence type="ECO:0000256" key="4">
    <source>
        <dbReference type="ARBA" id="ARBA00022917"/>
    </source>
</evidence>
<dbReference type="InterPro" id="IPR004364">
    <property type="entry name" value="Aa-tRNA-synt_II"/>
</dbReference>
<dbReference type="PANTHER" id="PTHR22594">
    <property type="entry name" value="ASPARTYL/LYSYL-TRNA SYNTHETASE"/>
    <property type="match status" value="1"/>
</dbReference>
<dbReference type="GO" id="GO:0006421">
    <property type="term" value="P:asparaginyl-tRNA aminoacylation"/>
    <property type="evidence" value="ECO:0007669"/>
    <property type="project" value="TreeGrafter"/>
</dbReference>
<keyword evidence="5" id="KW-0030">Aminoacyl-tRNA synthetase</keyword>
<dbReference type="SUPFAM" id="SSF50249">
    <property type="entry name" value="Nucleic acid-binding proteins"/>
    <property type="match status" value="1"/>
</dbReference>
<name>A0A183IIM8_9BILA</name>
<feature type="domain" description="Aminoacyl-tRNA synthetase class II (D/K/N)" evidence="6">
    <location>
        <begin position="109"/>
        <end position="204"/>
    </location>
</feature>
<keyword evidence="2" id="KW-0547">Nucleotide-binding</keyword>
<evidence type="ECO:0000313" key="8">
    <source>
        <dbReference type="Proteomes" id="UP000270296"/>
    </source>
</evidence>
<evidence type="ECO:0000313" key="7">
    <source>
        <dbReference type="EMBL" id="VDP01268.1"/>
    </source>
</evidence>
<dbReference type="GO" id="GO:0004816">
    <property type="term" value="F:asparagine-tRNA ligase activity"/>
    <property type="evidence" value="ECO:0007669"/>
    <property type="project" value="TreeGrafter"/>
</dbReference>
<keyword evidence="4" id="KW-0648">Protein biosynthesis</keyword>
<keyword evidence="8" id="KW-1185">Reference proteome</keyword>
<dbReference type="GO" id="GO:0005739">
    <property type="term" value="C:mitochondrion"/>
    <property type="evidence" value="ECO:0007669"/>
    <property type="project" value="TreeGrafter"/>
</dbReference>
<keyword evidence="3" id="KW-0067">ATP-binding</keyword>
<dbReference type="GO" id="GO:0005524">
    <property type="term" value="F:ATP binding"/>
    <property type="evidence" value="ECO:0007669"/>
    <property type="project" value="UniProtKB-KW"/>
</dbReference>
<reference evidence="7 8" key="2">
    <citation type="submission" date="2018-11" db="EMBL/GenBank/DDBJ databases">
        <authorList>
            <consortium name="Pathogen Informatics"/>
        </authorList>
    </citation>
    <scope>NUCLEOTIDE SEQUENCE [LARGE SCALE GENOMIC DNA]</scope>
</reference>
<dbReference type="InterPro" id="IPR045864">
    <property type="entry name" value="aa-tRNA-synth_II/BPL/LPL"/>
</dbReference>
<dbReference type="PANTHER" id="PTHR22594:SF34">
    <property type="entry name" value="ASPARAGINE--TRNA LIGASE, MITOCHONDRIAL-RELATED"/>
    <property type="match status" value="1"/>
</dbReference>
<evidence type="ECO:0000256" key="3">
    <source>
        <dbReference type="ARBA" id="ARBA00022840"/>
    </source>
</evidence>
<dbReference type="InterPro" id="IPR012340">
    <property type="entry name" value="NA-bd_OB-fold"/>
</dbReference>
<gene>
    <name evidence="7" type="ORF">SBAD_LOCUS3473</name>
</gene>
<evidence type="ECO:0000256" key="5">
    <source>
        <dbReference type="ARBA" id="ARBA00023146"/>
    </source>
</evidence>
<dbReference type="Proteomes" id="UP000270296">
    <property type="component" value="Unassembled WGS sequence"/>
</dbReference>
<evidence type="ECO:0000256" key="1">
    <source>
        <dbReference type="ARBA" id="ARBA00022598"/>
    </source>
</evidence>
<accession>A0A183IIM8</accession>
<dbReference type="Gene3D" id="3.30.930.10">
    <property type="entry name" value="Bira Bifunctional Protein, Domain 2"/>
    <property type="match status" value="1"/>
</dbReference>
<reference evidence="9" key="1">
    <citation type="submission" date="2016-06" db="UniProtKB">
        <authorList>
            <consortium name="WormBaseParasite"/>
        </authorList>
    </citation>
    <scope>IDENTIFICATION</scope>
</reference>
<dbReference type="SUPFAM" id="SSF55681">
    <property type="entry name" value="Class II aaRS and biotin synthetases"/>
    <property type="match status" value="1"/>
</dbReference>
<dbReference type="WBParaSite" id="SBAD_0000363201-mRNA-1">
    <property type="protein sequence ID" value="SBAD_0000363201-mRNA-1"/>
    <property type="gene ID" value="SBAD_0000363201"/>
</dbReference>
<protein>
    <submittedName>
        <fullName evidence="9">tRNA-synt_2 domain-containing protein</fullName>
    </submittedName>
</protein>